<dbReference type="Proteomes" id="UP001056610">
    <property type="component" value="Chromosome"/>
</dbReference>
<sequence length="87" mass="9774">MALNIKDPELVRLAEELAARMGHNNKTRAIRDALSAQLSLLEAQHGDRATHLLDVMRTEIWPLLPPQPPITKDEREQILGYDPEIGA</sequence>
<gene>
    <name evidence="2" type="ORF">M5I08_18910</name>
</gene>
<proteinExistence type="predicted"/>
<dbReference type="RefSeq" id="WP_219065483.1">
    <property type="nucleotide sequence ID" value="NZ_CAJUXY010000001.1"/>
</dbReference>
<dbReference type="Pfam" id="PF07704">
    <property type="entry name" value="PSK_trans_fac"/>
    <property type="match status" value="1"/>
</dbReference>
<name>A0ABY4QIQ2_9MYCO</name>
<keyword evidence="1" id="KW-1277">Toxin-antitoxin system</keyword>
<organism evidence="2 3">
    <name type="scientific">Candidatus Mycobacterium methanotrophicum</name>
    <dbReference type="NCBI Taxonomy" id="2943498"/>
    <lineage>
        <taxon>Bacteria</taxon>
        <taxon>Bacillati</taxon>
        <taxon>Actinomycetota</taxon>
        <taxon>Actinomycetes</taxon>
        <taxon>Mycobacteriales</taxon>
        <taxon>Mycobacteriaceae</taxon>
        <taxon>Mycobacterium</taxon>
    </lineage>
</organism>
<dbReference type="InterPro" id="IPR011660">
    <property type="entry name" value="VapB-like"/>
</dbReference>
<evidence type="ECO:0000256" key="1">
    <source>
        <dbReference type="ARBA" id="ARBA00022649"/>
    </source>
</evidence>
<evidence type="ECO:0000313" key="3">
    <source>
        <dbReference type="Proteomes" id="UP001056610"/>
    </source>
</evidence>
<dbReference type="EMBL" id="CP097320">
    <property type="protein sequence ID" value="UQX10223.1"/>
    <property type="molecule type" value="Genomic_DNA"/>
</dbReference>
<protein>
    <submittedName>
        <fullName evidence="2">Type II toxin-antitoxin system VapB family antitoxin</fullName>
    </submittedName>
</protein>
<keyword evidence="3" id="KW-1185">Reference proteome</keyword>
<reference evidence="2" key="1">
    <citation type="submission" date="2022-05" db="EMBL/GenBank/DDBJ databases">
        <title>A methanotrophic Mycobacterium dominates a cave microbial ecosystem.</title>
        <authorList>
            <person name="Van Spanning R.J.M."/>
            <person name="Guan Q."/>
            <person name="Melkonian C."/>
            <person name="Gallant J."/>
            <person name="Polerecky L."/>
            <person name="Flot J.-F."/>
            <person name="Brandt B.W."/>
            <person name="Braster M."/>
            <person name="Iturbe Espinoza P."/>
            <person name="Aerts J."/>
            <person name="Meima-Franke M."/>
            <person name="Piersma S.R."/>
            <person name="Bunduc C."/>
            <person name="Ummels R."/>
            <person name="Pain A."/>
            <person name="Fleming E.J."/>
            <person name="van der Wel N."/>
            <person name="Gherman V.D."/>
            <person name="Sarbu S.M."/>
            <person name="Bodelier P.L.E."/>
            <person name="Bitter W."/>
        </authorList>
    </citation>
    <scope>NUCLEOTIDE SEQUENCE</scope>
    <source>
        <strain evidence="2">Sulfur Cave</strain>
    </source>
</reference>
<evidence type="ECO:0000313" key="2">
    <source>
        <dbReference type="EMBL" id="UQX10223.1"/>
    </source>
</evidence>
<accession>A0ABY4QIQ2</accession>